<protein>
    <submittedName>
        <fullName evidence="1">Uncharacterized protein</fullName>
    </submittedName>
</protein>
<reference evidence="1 2" key="1">
    <citation type="submission" date="2007-06" db="EMBL/GenBank/DDBJ databases">
        <authorList>
            <person name="Dodson R.J."/>
            <person name="Harkins D."/>
            <person name="Paulsen I.T."/>
        </authorList>
    </citation>
    <scope>NUCLEOTIDE SEQUENCE [LARGE SCALE GENOMIC DNA]</scope>
    <source>
        <strain evidence="1 2">PA7</strain>
    </source>
</reference>
<evidence type="ECO:0000313" key="1">
    <source>
        <dbReference type="EMBL" id="ABR83576.1"/>
    </source>
</evidence>
<dbReference type="RefSeq" id="WP_011979071.1">
    <property type="nucleotide sequence ID" value="NC_009656.1"/>
</dbReference>
<gene>
    <name evidence="1" type="ordered locus">PSPA7_0046</name>
</gene>
<name>A6UXA7_PSEP7</name>
<proteinExistence type="predicted"/>
<dbReference type="EMBL" id="CP000744">
    <property type="protein sequence ID" value="ABR83576.1"/>
    <property type="molecule type" value="Genomic_DNA"/>
</dbReference>
<accession>A6UXA7</accession>
<dbReference type="InterPro" id="IPR049585">
    <property type="entry name" value="CdiI_EcoliA0-like"/>
</dbReference>
<dbReference type="Proteomes" id="UP000001582">
    <property type="component" value="Chromosome"/>
</dbReference>
<dbReference type="AlphaFoldDB" id="A6UXA7"/>
<dbReference type="KEGG" id="pap:PSPA7_0046"/>
<reference evidence="1 2" key="2">
    <citation type="journal article" date="2010" name="PLoS ONE">
        <title>Complete genome sequence of the multiresistant taxonomic outlier Pseudomonas aeruginosa PA7.</title>
        <authorList>
            <person name="Roy P.H."/>
            <person name="Tetu S.G."/>
            <person name="Larouche A."/>
            <person name="Elbourne L."/>
            <person name="Tremblay S."/>
            <person name="Ren Q."/>
            <person name="Dodson R."/>
            <person name="Harkins D."/>
            <person name="Shay R."/>
            <person name="Watkins K."/>
            <person name="Mahamoud Y."/>
            <person name="Paulsen I.T."/>
        </authorList>
    </citation>
    <scope>NUCLEOTIDE SEQUENCE [LARGE SCALE GENOMIC DNA]</scope>
    <source>
        <strain evidence="1 2">PA7</strain>
    </source>
</reference>
<dbReference type="HOGENOM" id="CLU_139590_0_0_6"/>
<evidence type="ECO:0000313" key="2">
    <source>
        <dbReference type="Proteomes" id="UP000001582"/>
    </source>
</evidence>
<dbReference type="Pfam" id="PF24172">
    <property type="entry name" value="CdiI_ImmP"/>
    <property type="match status" value="1"/>
</dbReference>
<sequence>MTLFEECKEALRADFNIVEGQAQQDAIDILYKYPLEKGNILWSEMEYSDYENIDALLDVNSIKNADVFVFADDVNIPIFRTNLKLIAENIYDVIALSPKLFIFNNNMILETLFPTEMFRLGIKAINP</sequence>
<dbReference type="CDD" id="cd20693">
    <property type="entry name" value="CdiI_EcoliA0-like"/>
    <property type="match status" value="1"/>
</dbReference>
<organism evidence="1 2">
    <name type="scientific">Pseudomonas paraeruginosa (strain DSM 24068 / PA7)</name>
    <name type="common">Pseudomonas aeruginosa (strain PA7)</name>
    <dbReference type="NCBI Taxonomy" id="381754"/>
    <lineage>
        <taxon>Bacteria</taxon>
        <taxon>Pseudomonadati</taxon>
        <taxon>Pseudomonadota</taxon>
        <taxon>Gammaproteobacteria</taxon>
        <taxon>Pseudomonadales</taxon>
        <taxon>Pseudomonadaceae</taxon>
        <taxon>Pseudomonas</taxon>
        <taxon>Pseudomonas paraeruginosa</taxon>
    </lineage>
</organism>